<organism evidence="2 3">
    <name type="scientific">Duganella flavida</name>
    <dbReference type="NCBI Taxonomy" id="2692175"/>
    <lineage>
        <taxon>Bacteria</taxon>
        <taxon>Pseudomonadati</taxon>
        <taxon>Pseudomonadota</taxon>
        <taxon>Betaproteobacteria</taxon>
        <taxon>Burkholderiales</taxon>
        <taxon>Oxalobacteraceae</taxon>
        <taxon>Telluria group</taxon>
        <taxon>Duganella</taxon>
    </lineage>
</organism>
<dbReference type="Proteomes" id="UP000479335">
    <property type="component" value="Unassembled WGS sequence"/>
</dbReference>
<gene>
    <name evidence="2" type="ORF">GTP46_26875</name>
</gene>
<reference evidence="2 3" key="1">
    <citation type="submission" date="2019-12" db="EMBL/GenBank/DDBJ databases">
        <title>Novel species isolated from a subtropical stream in China.</title>
        <authorList>
            <person name="Lu H."/>
        </authorList>
    </citation>
    <scope>NUCLEOTIDE SEQUENCE [LARGE SCALE GENOMIC DNA]</scope>
    <source>
        <strain evidence="2 3">FT135W</strain>
    </source>
</reference>
<comment type="caution">
    <text evidence="2">The sequence shown here is derived from an EMBL/GenBank/DDBJ whole genome shotgun (WGS) entry which is preliminary data.</text>
</comment>
<evidence type="ECO:0000256" key="1">
    <source>
        <dbReference type="SAM" id="SignalP"/>
    </source>
</evidence>
<dbReference type="EMBL" id="WWCN01000024">
    <property type="protein sequence ID" value="MYM26259.1"/>
    <property type="molecule type" value="Genomic_DNA"/>
</dbReference>
<keyword evidence="1" id="KW-0732">Signal</keyword>
<protein>
    <submittedName>
        <fullName evidence="2">Amino acid-binding protein</fullName>
    </submittedName>
</protein>
<name>A0A6L8KFN6_9BURK</name>
<dbReference type="SUPFAM" id="SSF53850">
    <property type="entry name" value="Periplasmic binding protein-like II"/>
    <property type="match status" value="1"/>
</dbReference>
<keyword evidence="3" id="KW-1185">Reference proteome</keyword>
<evidence type="ECO:0000313" key="3">
    <source>
        <dbReference type="Proteomes" id="UP000479335"/>
    </source>
</evidence>
<sequence>MKRAATQRGLFLSLLLATSGARAVEVTMAFGDNLPPYILATSDAGIEVEIVRAALAYRGHVLHARYQPMGRIPVSFISGEVNAIMMDVGVDMAPHGGFYGKPPVLYDNVFYTLKSRNLIISKPDDLKGHSIMAFIGAAKRYPVWLAALNHVPGYVERNNQAVQPALLTLGRYEVILSDRLIFQYYTQLYQRANPGFVMPPLDEHTFTHANPRDYRPVFRDATVRDDFNAGLVHLHKTGLDRAIQDRYLKN</sequence>
<accession>A0A6L8KFN6</accession>
<feature type="signal peptide" evidence="1">
    <location>
        <begin position="1"/>
        <end position="23"/>
    </location>
</feature>
<dbReference type="AlphaFoldDB" id="A0A6L8KFN6"/>
<proteinExistence type="predicted"/>
<evidence type="ECO:0000313" key="2">
    <source>
        <dbReference type="EMBL" id="MYM26259.1"/>
    </source>
</evidence>
<feature type="chain" id="PRO_5027099655" evidence="1">
    <location>
        <begin position="24"/>
        <end position="250"/>
    </location>
</feature>
<dbReference type="Gene3D" id="3.40.190.10">
    <property type="entry name" value="Periplasmic binding protein-like II"/>
    <property type="match status" value="2"/>
</dbReference>